<dbReference type="PROSITE" id="PS00894">
    <property type="entry name" value="HTH_DEOR_1"/>
    <property type="match status" value="1"/>
</dbReference>
<dbReference type="SMART" id="SM00420">
    <property type="entry name" value="HTH_DEOR"/>
    <property type="match status" value="1"/>
</dbReference>
<dbReference type="GO" id="GO:0003677">
    <property type="term" value="F:DNA binding"/>
    <property type="evidence" value="ECO:0007669"/>
    <property type="project" value="UniProtKB-KW"/>
</dbReference>
<protein>
    <submittedName>
        <fullName evidence="5">DeoR/GlpR transcriptional regulator</fullName>
    </submittedName>
</protein>
<evidence type="ECO:0000256" key="1">
    <source>
        <dbReference type="ARBA" id="ARBA00023015"/>
    </source>
</evidence>
<dbReference type="PROSITE" id="PS51000">
    <property type="entry name" value="HTH_DEOR_2"/>
    <property type="match status" value="1"/>
</dbReference>
<dbReference type="Proteomes" id="UP000652477">
    <property type="component" value="Unassembled WGS sequence"/>
</dbReference>
<keyword evidence="6" id="KW-1185">Reference proteome</keyword>
<dbReference type="InterPro" id="IPR036390">
    <property type="entry name" value="WH_DNA-bd_sf"/>
</dbReference>
<dbReference type="RefSeq" id="WP_186875622.1">
    <property type="nucleotide sequence ID" value="NZ_JACOPF010000001.1"/>
</dbReference>
<dbReference type="InterPro" id="IPR050313">
    <property type="entry name" value="Carb_Metab_HTH_regulators"/>
</dbReference>
<dbReference type="SUPFAM" id="SSF100950">
    <property type="entry name" value="NagB/RpiA/CoA transferase-like"/>
    <property type="match status" value="1"/>
</dbReference>
<dbReference type="Gene3D" id="1.10.10.10">
    <property type="entry name" value="Winged helix-like DNA-binding domain superfamily/Winged helix DNA-binding domain"/>
    <property type="match status" value="1"/>
</dbReference>
<dbReference type="Pfam" id="PF08220">
    <property type="entry name" value="HTH_DeoR"/>
    <property type="match status" value="1"/>
</dbReference>
<dbReference type="Pfam" id="PF00455">
    <property type="entry name" value="DeoRC"/>
    <property type="match status" value="1"/>
</dbReference>
<reference evidence="5" key="1">
    <citation type="submission" date="2020-08" db="EMBL/GenBank/DDBJ databases">
        <title>Genome public.</title>
        <authorList>
            <person name="Liu C."/>
            <person name="Sun Q."/>
        </authorList>
    </citation>
    <scope>NUCLEOTIDE SEQUENCE</scope>
    <source>
        <strain evidence="5">NSJ-55</strain>
    </source>
</reference>
<name>A0A923LJC3_9FIRM</name>
<dbReference type="InterPro" id="IPR037171">
    <property type="entry name" value="NagB/RpiA_transferase-like"/>
</dbReference>
<dbReference type="PRINTS" id="PR00037">
    <property type="entry name" value="HTHLACR"/>
</dbReference>
<dbReference type="PANTHER" id="PTHR30363">
    <property type="entry name" value="HTH-TYPE TRANSCRIPTIONAL REGULATOR SRLR-RELATED"/>
    <property type="match status" value="1"/>
</dbReference>
<keyword evidence="3" id="KW-0804">Transcription</keyword>
<evidence type="ECO:0000256" key="3">
    <source>
        <dbReference type="ARBA" id="ARBA00023163"/>
    </source>
</evidence>
<dbReference type="SUPFAM" id="SSF46785">
    <property type="entry name" value="Winged helix' DNA-binding domain"/>
    <property type="match status" value="1"/>
</dbReference>
<evidence type="ECO:0000259" key="4">
    <source>
        <dbReference type="PROSITE" id="PS51000"/>
    </source>
</evidence>
<accession>A0A923LJC3</accession>
<gene>
    <name evidence="5" type="ORF">H8S37_08935</name>
</gene>
<dbReference type="GO" id="GO:0003700">
    <property type="term" value="F:DNA-binding transcription factor activity"/>
    <property type="evidence" value="ECO:0007669"/>
    <property type="project" value="InterPro"/>
</dbReference>
<organism evidence="5 6">
    <name type="scientific">Mediterraneibacter hominis</name>
    <dbReference type="NCBI Taxonomy" id="2763054"/>
    <lineage>
        <taxon>Bacteria</taxon>
        <taxon>Bacillati</taxon>
        <taxon>Bacillota</taxon>
        <taxon>Clostridia</taxon>
        <taxon>Lachnospirales</taxon>
        <taxon>Lachnospiraceae</taxon>
        <taxon>Mediterraneibacter</taxon>
    </lineage>
</organism>
<feature type="domain" description="HTH deoR-type" evidence="4">
    <location>
        <begin position="3"/>
        <end position="58"/>
    </location>
</feature>
<dbReference type="InterPro" id="IPR001034">
    <property type="entry name" value="DeoR_HTH"/>
</dbReference>
<sequence>MFKIERLRKIKEILADCKQIDVSTLSSLLEVTDATIRNDLEELEKEGFLTRFHGGATLNAAQEEENNTLTFTGAAPVYDKDKEEIGEIASRLIQEREWIFLGPGTTSYYIAKALLTRNNINVLTNNFWVAGVLSAVPNIQCLFLGGHLVTNGFYSYPDDISAELHNIYLDKCFFSVDGVDFDAGYTLSDLSVQELIRTITPKCKEIIFGIDCSKFGKRAFRKIGDLDFPDIIITNDTITAEYKNYYLEHQIGVYTSYNLENWKL</sequence>
<dbReference type="AlphaFoldDB" id="A0A923LJC3"/>
<dbReference type="EMBL" id="JACOPF010000001">
    <property type="protein sequence ID" value="MBC5689049.1"/>
    <property type="molecule type" value="Genomic_DNA"/>
</dbReference>
<dbReference type="InterPro" id="IPR018356">
    <property type="entry name" value="Tscrpt_reg_HTH_DeoR_CS"/>
</dbReference>
<evidence type="ECO:0000313" key="5">
    <source>
        <dbReference type="EMBL" id="MBC5689049.1"/>
    </source>
</evidence>
<comment type="caution">
    <text evidence="5">The sequence shown here is derived from an EMBL/GenBank/DDBJ whole genome shotgun (WGS) entry which is preliminary data.</text>
</comment>
<evidence type="ECO:0000313" key="6">
    <source>
        <dbReference type="Proteomes" id="UP000652477"/>
    </source>
</evidence>
<proteinExistence type="predicted"/>
<dbReference type="InterPro" id="IPR036388">
    <property type="entry name" value="WH-like_DNA-bd_sf"/>
</dbReference>
<dbReference type="PANTHER" id="PTHR30363:SF44">
    <property type="entry name" value="AGA OPERON TRANSCRIPTIONAL REPRESSOR-RELATED"/>
    <property type="match status" value="1"/>
</dbReference>
<evidence type="ECO:0000256" key="2">
    <source>
        <dbReference type="ARBA" id="ARBA00023125"/>
    </source>
</evidence>
<keyword evidence="1" id="KW-0805">Transcription regulation</keyword>
<dbReference type="InterPro" id="IPR014036">
    <property type="entry name" value="DeoR-like_C"/>
</dbReference>
<dbReference type="SMART" id="SM01134">
    <property type="entry name" value="DeoRC"/>
    <property type="match status" value="1"/>
</dbReference>
<keyword evidence="2" id="KW-0238">DNA-binding</keyword>